<evidence type="ECO:0000313" key="1">
    <source>
        <dbReference type="EMBL" id="EQD29873.1"/>
    </source>
</evidence>
<dbReference type="GO" id="GO:0016787">
    <property type="term" value="F:hydrolase activity"/>
    <property type="evidence" value="ECO:0007669"/>
    <property type="project" value="InterPro"/>
</dbReference>
<organism evidence="1">
    <name type="scientific">mine drainage metagenome</name>
    <dbReference type="NCBI Taxonomy" id="410659"/>
    <lineage>
        <taxon>unclassified sequences</taxon>
        <taxon>metagenomes</taxon>
        <taxon>ecological metagenomes</taxon>
    </lineage>
</organism>
<dbReference type="EMBL" id="AUZZ01010455">
    <property type="protein sequence ID" value="EQD29873.1"/>
    <property type="molecule type" value="Genomic_DNA"/>
</dbReference>
<sequence length="89" mass="9536">LIDQPRTQLPGDSNMPRVQAPAFGASERFGIMPGHLAQSYLHMPGGQSDNPLSPCYDAGWQAWAKGQPTPLLPGPAQHTLLLVPAPGRR</sequence>
<dbReference type="SUPFAM" id="SSF56235">
    <property type="entry name" value="N-terminal nucleophile aminohydrolases (Ntn hydrolases)"/>
    <property type="match status" value="1"/>
</dbReference>
<feature type="non-terminal residue" evidence="1">
    <location>
        <position position="1"/>
    </location>
</feature>
<reference evidence="1" key="2">
    <citation type="journal article" date="2014" name="ISME J.">
        <title>Microbial stratification in low pH oxic and suboxic macroscopic growths along an acid mine drainage.</title>
        <authorList>
            <person name="Mendez-Garcia C."/>
            <person name="Mesa V."/>
            <person name="Sprenger R.R."/>
            <person name="Richter M."/>
            <person name="Diez M.S."/>
            <person name="Solano J."/>
            <person name="Bargiela R."/>
            <person name="Golyshina O.V."/>
            <person name="Manteca A."/>
            <person name="Ramos J.L."/>
            <person name="Gallego J.R."/>
            <person name="Llorente I."/>
            <person name="Martins Dos Santos V.A."/>
            <person name="Jensen O.N."/>
            <person name="Pelaez A.I."/>
            <person name="Sanchez J."/>
            <person name="Ferrer M."/>
        </authorList>
    </citation>
    <scope>NUCLEOTIDE SEQUENCE</scope>
</reference>
<protein>
    <submittedName>
        <fullName evidence="1">Penicillin amidase</fullName>
    </submittedName>
</protein>
<dbReference type="AlphaFoldDB" id="T0Y9Q5"/>
<name>T0Y9Q5_9ZZZZ</name>
<accession>T0Y9Q5</accession>
<dbReference type="Gene3D" id="3.60.20.10">
    <property type="entry name" value="Glutamine Phosphoribosylpyrophosphate, subunit 1, domain 1"/>
    <property type="match status" value="1"/>
</dbReference>
<proteinExistence type="predicted"/>
<comment type="caution">
    <text evidence="1">The sequence shown here is derived from an EMBL/GenBank/DDBJ whole genome shotgun (WGS) entry which is preliminary data.</text>
</comment>
<dbReference type="InterPro" id="IPR029055">
    <property type="entry name" value="Ntn_hydrolases_N"/>
</dbReference>
<gene>
    <name evidence="1" type="ORF">B2A_14403</name>
</gene>
<reference evidence="1" key="1">
    <citation type="submission" date="2013-08" db="EMBL/GenBank/DDBJ databases">
        <authorList>
            <person name="Mendez C."/>
            <person name="Richter M."/>
            <person name="Ferrer M."/>
            <person name="Sanchez J."/>
        </authorList>
    </citation>
    <scope>NUCLEOTIDE SEQUENCE</scope>
</reference>
<dbReference type="InterPro" id="IPR002692">
    <property type="entry name" value="S45"/>
</dbReference>
<dbReference type="Pfam" id="PF01804">
    <property type="entry name" value="Penicil_amidase"/>
    <property type="match status" value="1"/>
</dbReference>
<dbReference type="GO" id="GO:0017000">
    <property type="term" value="P:antibiotic biosynthetic process"/>
    <property type="evidence" value="ECO:0007669"/>
    <property type="project" value="InterPro"/>
</dbReference>